<dbReference type="Pfam" id="PF03237">
    <property type="entry name" value="Terminase_6N"/>
    <property type="match status" value="1"/>
</dbReference>
<gene>
    <name evidence="1" type="ORF">UFOVP65_17</name>
</gene>
<evidence type="ECO:0000313" key="1">
    <source>
        <dbReference type="EMBL" id="CAB4124613.1"/>
    </source>
</evidence>
<reference evidence="1" key="1">
    <citation type="submission" date="2020-04" db="EMBL/GenBank/DDBJ databases">
        <authorList>
            <person name="Chiriac C."/>
            <person name="Salcher M."/>
            <person name="Ghai R."/>
            <person name="Kavagutti S V."/>
        </authorList>
    </citation>
    <scope>NUCLEOTIDE SEQUENCE</scope>
</reference>
<protein>
    <submittedName>
        <fullName evidence="1">Terminase-like family</fullName>
    </submittedName>
</protein>
<name>A0A6J5KUE1_9CAUD</name>
<dbReference type="Gene3D" id="3.30.420.240">
    <property type="match status" value="1"/>
</dbReference>
<accession>A0A6J5KUE1</accession>
<dbReference type="Gene3D" id="3.40.50.300">
    <property type="entry name" value="P-loop containing nucleotide triphosphate hydrolases"/>
    <property type="match status" value="1"/>
</dbReference>
<organism evidence="1">
    <name type="scientific">uncultured Caudovirales phage</name>
    <dbReference type="NCBI Taxonomy" id="2100421"/>
    <lineage>
        <taxon>Viruses</taxon>
        <taxon>Duplodnaviria</taxon>
        <taxon>Heunggongvirae</taxon>
        <taxon>Uroviricota</taxon>
        <taxon>Caudoviricetes</taxon>
        <taxon>Peduoviridae</taxon>
        <taxon>Maltschvirus</taxon>
        <taxon>Maltschvirus maltsch</taxon>
    </lineage>
</organism>
<dbReference type="InterPro" id="IPR027417">
    <property type="entry name" value="P-loop_NTPase"/>
</dbReference>
<proteinExistence type="predicted"/>
<dbReference type="EMBL" id="LR796179">
    <property type="protein sequence ID" value="CAB4124613.1"/>
    <property type="molecule type" value="Genomic_DNA"/>
</dbReference>
<sequence>MELLDHAMRFDKDLGMFFYVAPFLKQAKAIAWQRLKQRIEPLRQLAMVDINESELSVKFKNNGAMIRVFGADNGEAMRGVRLDGCVIDEVSQIRKEVWDDVIQPATSDRKGWCLFIGTPQGVNLFSELYFKAQNTPDWHSAKYTVYDTHSIDADEVERLRRDMSETSFSREYLCDFSAAGDDQLISLSDVESAAQRIYKPNEMDYAAKVLGVDPARFGDDRSVIFPRQGMAALQPEVYRGLDNMDLASRVAAKIESWKPDAVFIDAGNGSGVIDRLRQLGYDVIEIHFGGKSLDPGYLNKRAEMWFLMADWLKTGASIPNLVDLKQDLAAPIFWYDSAGRKQLEPKDDIKKRGLPSPDLGDALALTFAQPIAKKAEIDMYRKQFQKEREYDPFNTKEMTWRT</sequence>